<dbReference type="Gene3D" id="3.40.190.10">
    <property type="entry name" value="Periplasmic binding protein-like II"/>
    <property type="match status" value="2"/>
</dbReference>
<keyword evidence="3" id="KW-0732">Signal</keyword>
<evidence type="ECO:0000256" key="3">
    <source>
        <dbReference type="ARBA" id="ARBA00022729"/>
    </source>
</evidence>
<dbReference type="PANTHER" id="PTHR30024">
    <property type="entry name" value="ALIPHATIC SULFONATES-BINDING PROTEIN-RELATED"/>
    <property type="match status" value="1"/>
</dbReference>
<organism evidence="5 6">
    <name type="scientific">Tieghemostelium lacteum</name>
    <name type="common">Slime mold</name>
    <name type="synonym">Dictyostelium lacteum</name>
    <dbReference type="NCBI Taxonomy" id="361077"/>
    <lineage>
        <taxon>Eukaryota</taxon>
        <taxon>Amoebozoa</taxon>
        <taxon>Evosea</taxon>
        <taxon>Eumycetozoa</taxon>
        <taxon>Dictyostelia</taxon>
        <taxon>Dictyosteliales</taxon>
        <taxon>Raperosteliaceae</taxon>
        <taxon>Tieghemostelium</taxon>
    </lineage>
</organism>
<comment type="subcellular location">
    <subcellularLocation>
        <location evidence="1">Periplasm</location>
    </subcellularLocation>
</comment>
<evidence type="ECO:0000313" key="5">
    <source>
        <dbReference type="EMBL" id="KYQ94032.1"/>
    </source>
</evidence>
<dbReference type="AlphaFoldDB" id="A0A151ZJ63"/>
<evidence type="ECO:0000313" key="6">
    <source>
        <dbReference type="Proteomes" id="UP000076078"/>
    </source>
</evidence>
<proteinExistence type="inferred from homology"/>
<dbReference type="InParanoid" id="A0A151ZJ63"/>
<dbReference type="EMBL" id="LODT01000022">
    <property type="protein sequence ID" value="KYQ94032.1"/>
    <property type="molecule type" value="Genomic_DNA"/>
</dbReference>
<reference evidence="5 6" key="1">
    <citation type="submission" date="2015-12" db="EMBL/GenBank/DDBJ databases">
        <title>Dictyostelia acquired genes for synthesis and detection of signals that induce cell-type specialization by lateral gene transfer from prokaryotes.</title>
        <authorList>
            <person name="Gloeckner G."/>
            <person name="Schaap P."/>
        </authorList>
    </citation>
    <scope>NUCLEOTIDE SEQUENCE [LARGE SCALE GENOMIC DNA]</scope>
    <source>
        <strain evidence="5 6">TK</strain>
    </source>
</reference>
<comment type="caution">
    <text evidence="5">The sequence shown here is derived from an EMBL/GenBank/DDBJ whole genome shotgun (WGS) entry which is preliminary data.</text>
</comment>
<dbReference type="OMA" id="HFNLPWH"/>
<dbReference type="Proteomes" id="UP000076078">
    <property type="component" value="Unassembled WGS sequence"/>
</dbReference>
<gene>
    <name evidence="5" type="ORF">DLAC_04305</name>
</gene>
<comment type="similarity">
    <text evidence="2">Belongs to the bacterial solute-binding protein SsuA/TauA family.</text>
</comment>
<protein>
    <recommendedName>
        <fullName evidence="4">Ca3427-like PBP 2 domain-containing protein</fullName>
    </recommendedName>
</protein>
<evidence type="ECO:0000259" key="4">
    <source>
        <dbReference type="Pfam" id="PF22384"/>
    </source>
</evidence>
<dbReference type="PANTHER" id="PTHR30024:SF47">
    <property type="entry name" value="TAURINE-BINDING PERIPLASMIC PROTEIN"/>
    <property type="match status" value="1"/>
</dbReference>
<accession>A0A151ZJ63</accession>
<dbReference type="OrthoDB" id="1363at2759"/>
<dbReference type="CDD" id="cd13637">
    <property type="entry name" value="PBP2_Ca3427_like"/>
    <property type="match status" value="1"/>
</dbReference>
<sequence length="288" mass="33222">MKEMNRLELKISGVPEHFNLAWNLTIENDTFKKVGIDLKWQSVPEGSGRISQMLRNGETDIAIILTESIIKDMACNGIHSKIIQQYVQSPLIWGIHVSGNSSIDSIDELENKRIAISRFGSGSHLMSLIFAKSKGWDISKMEFVIVNTLDGAIDALSNAKADYFMWERFMTKPIVDQGIFKRIGDCPTPWPCFVIVARNQIIQNYSNEIDKILDIINHTTRCFKQNLNIDLQISQRFNLKINDVQDWLTLTEWSQSKLDMKTFQKIQDQLFDLNQIENKNNFEKVTYQ</sequence>
<feature type="domain" description="Ca3427-like PBP 2" evidence="4">
    <location>
        <begin position="98"/>
        <end position="185"/>
    </location>
</feature>
<dbReference type="SUPFAM" id="SSF53850">
    <property type="entry name" value="Periplasmic binding protein-like II"/>
    <property type="match status" value="1"/>
</dbReference>
<keyword evidence="6" id="KW-1185">Reference proteome</keyword>
<name>A0A151ZJ63_TIELA</name>
<evidence type="ECO:0000256" key="2">
    <source>
        <dbReference type="ARBA" id="ARBA00010742"/>
    </source>
</evidence>
<dbReference type="InterPro" id="IPR054364">
    <property type="entry name" value="Ca3427-like_PBP2"/>
</dbReference>
<dbReference type="Pfam" id="PF22384">
    <property type="entry name" value="PBP2_Ca3427_like"/>
    <property type="match status" value="1"/>
</dbReference>
<evidence type="ECO:0000256" key="1">
    <source>
        <dbReference type="ARBA" id="ARBA00004418"/>
    </source>
</evidence>